<evidence type="ECO:0000256" key="1">
    <source>
        <dbReference type="ARBA" id="ARBA00022737"/>
    </source>
</evidence>
<dbReference type="Pfam" id="PF01473">
    <property type="entry name" value="Choline_bind_1"/>
    <property type="match status" value="3"/>
</dbReference>
<proteinExistence type="predicted"/>
<sequence>MRKKGICFGLILALLLPFVFTTEVKASDNTELNIYAFYLNSEKKGDSTLLESKGHYLLIDIGADNHAPAIIKQLQTLGVTHVDVMFSHLHTDHTGGCSTDLQAGLKQFALSGITIDTLYLPDPSLAVLSRSYPSRYAAFQAFMSTQGTGRIVYLNVGDQVNVGDATGKVIGPVNTNEISPYAYTSITKEKERFIRYENNCSLAVIFTCGNTRYFTAGDSYSDESDRLVSRYGTSLKCDIMKMNHHGIGSGNSVSLLEAVQPSYAFIPNTGVSETDAKTNKWRTGTAIKRMTSYGLCYLVGNEEKTLIFHIENDKITLYRGDTVETGKKMTGWQSLYGADGLYRDHDMYYFDKNGSLSTGVKMIGKHYYYFRKGGQMDYGTYNSEGNYSGWHSYNGKKRYFRLSDDENYAYMDVGRKKIGSETYYFDKNGYKLIPDIVGDDENVEDDIYPTQIGSDYYYLNEDGAMTEDDWINIDGEDYFFGKNGKMYRNGVYAIAGDNYLFESDGTLAVGDSHTELYDFKNSTYAVRADGTLVSGKIAKIDGYQYYFNSKGKLQSNKIIHVGKHNYYFGKNGVLVTNKKIKRNGKIYYSNKNGVLSNKK</sequence>
<evidence type="ECO:0008006" key="5">
    <source>
        <dbReference type="Google" id="ProtNLM"/>
    </source>
</evidence>
<name>A0A0M6WBR0_9FIRM</name>
<evidence type="ECO:0000313" key="4">
    <source>
        <dbReference type="Proteomes" id="UP000049979"/>
    </source>
</evidence>
<dbReference type="InterPro" id="IPR036866">
    <property type="entry name" value="RibonucZ/Hydroxyglut_hydro"/>
</dbReference>
<evidence type="ECO:0000313" key="3">
    <source>
        <dbReference type="EMBL" id="CRL33273.1"/>
    </source>
</evidence>
<feature type="chain" id="PRO_5005806340" description="Toxin A" evidence="2">
    <location>
        <begin position="27"/>
        <end position="599"/>
    </location>
</feature>
<reference evidence="4" key="1">
    <citation type="submission" date="2015-05" db="EMBL/GenBank/DDBJ databases">
        <authorList>
            <consortium name="Pathogen Informatics"/>
        </authorList>
    </citation>
    <scope>NUCLEOTIDE SEQUENCE [LARGE SCALE GENOMIC DNA]</scope>
    <source>
        <strain evidence="4">M72</strain>
    </source>
</reference>
<dbReference type="SUPFAM" id="SSF69360">
    <property type="entry name" value="Cell wall binding repeat"/>
    <property type="match status" value="2"/>
</dbReference>
<accession>A0A0M6WBR0</accession>
<dbReference type="Gene3D" id="2.10.270.10">
    <property type="entry name" value="Cholin Binding"/>
    <property type="match status" value="3"/>
</dbReference>
<dbReference type="PANTHER" id="PTHR30619:SF1">
    <property type="entry name" value="RECOMBINATION PROTEIN 2"/>
    <property type="match status" value="1"/>
</dbReference>
<dbReference type="PANTHER" id="PTHR30619">
    <property type="entry name" value="DNA INTERNALIZATION/COMPETENCE PROTEIN COMEC/REC2"/>
    <property type="match status" value="1"/>
</dbReference>
<dbReference type="SUPFAM" id="SSF56281">
    <property type="entry name" value="Metallo-hydrolase/oxidoreductase"/>
    <property type="match status" value="1"/>
</dbReference>
<keyword evidence="1" id="KW-0677">Repeat</keyword>
<dbReference type="Pfam" id="PF19127">
    <property type="entry name" value="Choline_bind_3"/>
    <property type="match status" value="1"/>
</dbReference>
<keyword evidence="4" id="KW-1185">Reference proteome</keyword>
<dbReference type="InterPro" id="IPR052159">
    <property type="entry name" value="Competence_DNA_uptake"/>
</dbReference>
<gene>
    <name evidence="3" type="ORF">M72_01661</name>
</gene>
<dbReference type="EMBL" id="CVRR01000005">
    <property type="protein sequence ID" value="CRL33273.1"/>
    <property type="molecule type" value="Genomic_DNA"/>
</dbReference>
<dbReference type="AlphaFoldDB" id="A0A0M6WBR0"/>
<keyword evidence="2" id="KW-0732">Signal</keyword>
<feature type="signal peptide" evidence="2">
    <location>
        <begin position="1"/>
        <end position="26"/>
    </location>
</feature>
<dbReference type="RefSeq" id="WP_055066952.1">
    <property type="nucleotide sequence ID" value="NZ_CP173697.1"/>
</dbReference>
<protein>
    <recommendedName>
        <fullName evidence="5">Toxin A</fullName>
    </recommendedName>
</protein>
<dbReference type="OrthoDB" id="9783680at2"/>
<organism evidence="3 4">
    <name type="scientific">Roseburia faecis</name>
    <dbReference type="NCBI Taxonomy" id="301302"/>
    <lineage>
        <taxon>Bacteria</taxon>
        <taxon>Bacillati</taxon>
        <taxon>Bacillota</taxon>
        <taxon>Clostridia</taxon>
        <taxon>Lachnospirales</taxon>
        <taxon>Lachnospiraceae</taxon>
        <taxon>Roseburia</taxon>
    </lineage>
</organism>
<dbReference type="InterPro" id="IPR018337">
    <property type="entry name" value="Cell_wall/Cho-bd_repeat"/>
</dbReference>
<dbReference type="Gene3D" id="3.60.15.10">
    <property type="entry name" value="Ribonuclease Z/Hydroxyacylglutathione hydrolase-like"/>
    <property type="match status" value="1"/>
</dbReference>
<evidence type="ECO:0000256" key="2">
    <source>
        <dbReference type="SAM" id="SignalP"/>
    </source>
</evidence>
<dbReference type="Proteomes" id="UP000049979">
    <property type="component" value="Unassembled WGS sequence"/>
</dbReference>